<organism evidence="1 2">
    <name type="scientific">Liparis tanakae</name>
    <name type="common">Tanaka's snailfish</name>
    <dbReference type="NCBI Taxonomy" id="230148"/>
    <lineage>
        <taxon>Eukaryota</taxon>
        <taxon>Metazoa</taxon>
        <taxon>Chordata</taxon>
        <taxon>Craniata</taxon>
        <taxon>Vertebrata</taxon>
        <taxon>Euteleostomi</taxon>
        <taxon>Actinopterygii</taxon>
        <taxon>Neopterygii</taxon>
        <taxon>Teleostei</taxon>
        <taxon>Neoteleostei</taxon>
        <taxon>Acanthomorphata</taxon>
        <taxon>Eupercaria</taxon>
        <taxon>Perciformes</taxon>
        <taxon>Cottioidei</taxon>
        <taxon>Cottales</taxon>
        <taxon>Liparidae</taxon>
        <taxon>Liparis</taxon>
    </lineage>
</organism>
<gene>
    <name evidence="1" type="primary">Ttll5</name>
    <name evidence="1" type="ORF">EYF80_036829</name>
</gene>
<dbReference type="AlphaFoldDB" id="A0A4Z2GJI5"/>
<comment type="caution">
    <text evidence="1">The sequence shown here is derived from an EMBL/GenBank/DDBJ whole genome shotgun (WGS) entry which is preliminary data.</text>
</comment>
<evidence type="ECO:0000313" key="1">
    <source>
        <dbReference type="EMBL" id="TNN52964.1"/>
    </source>
</evidence>
<keyword evidence="2" id="KW-1185">Reference proteome</keyword>
<dbReference type="EMBL" id="SRLO01000531">
    <property type="protein sequence ID" value="TNN52964.1"/>
    <property type="molecule type" value="Genomic_DNA"/>
</dbReference>
<reference evidence="1 2" key="1">
    <citation type="submission" date="2019-03" db="EMBL/GenBank/DDBJ databases">
        <title>First draft genome of Liparis tanakae, snailfish: a comprehensive survey of snailfish specific genes.</title>
        <authorList>
            <person name="Kim W."/>
            <person name="Song I."/>
            <person name="Jeong J.-H."/>
            <person name="Kim D."/>
            <person name="Kim S."/>
            <person name="Ryu S."/>
            <person name="Song J.Y."/>
            <person name="Lee S.K."/>
        </authorList>
    </citation>
    <scope>NUCLEOTIDE SEQUENCE [LARGE SCALE GENOMIC DNA]</scope>
    <source>
        <tissue evidence="1">Muscle</tissue>
    </source>
</reference>
<dbReference type="OrthoDB" id="2016263at2759"/>
<sequence>MTAVFAVGGGERQVSVRCHGETETLHARKISPGSWSSIPVKMPAVIREKEEDESSSEDEDHACIAWSGLSKTIPILLFFPEAAVSKDGSICSTGGTLRFVETTKMSASEENVQPPMSWTLRLFCLP</sequence>
<name>A0A4Z2GJI5_9TELE</name>
<proteinExistence type="predicted"/>
<protein>
    <submittedName>
        <fullName evidence="1">Tubulin polyglutamylase TTLL5</fullName>
    </submittedName>
</protein>
<accession>A0A4Z2GJI5</accession>
<dbReference type="Proteomes" id="UP000314294">
    <property type="component" value="Unassembled WGS sequence"/>
</dbReference>
<evidence type="ECO:0000313" key="2">
    <source>
        <dbReference type="Proteomes" id="UP000314294"/>
    </source>
</evidence>